<dbReference type="GO" id="GO:0046872">
    <property type="term" value="F:metal ion binding"/>
    <property type="evidence" value="ECO:0007669"/>
    <property type="project" value="InterPro"/>
</dbReference>
<keyword evidence="2" id="KW-1185">Reference proteome</keyword>
<dbReference type="Pfam" id="PF03301">
    <property type="entry name" value="Trp_dioxygenase"/>
    <property type="match status" value="1"/>
</dbReference>
<reference evidence="1 2" key="1">
    <citation type="submission" date="2018-01" db="EMBL/GenBank/DDBJ databases">
        <title>Draft genome sequence of Jiangella sp. GTF31.</title>
        <authorList>
            <person name="Sahin N."/>
            <person name="Ay H."/>
            <person name="Saygin H."/>
        </authorList>
    </citation>
    <scope>NUCLEOTIDE SEQUENCE [LARGE SCALE GENOMIC DNA]</scope>
    <source>
        <strain evidence="1 2">GTF31</strain>
    </source>
</reference>
<evidence type="ECO:0000313" key="1">
    <source>
        <dbReference type="EMBL" id="PZF82340.1"/>
    </source>
</evidence>
<name>A0A2W2BAS6_9ACTN</name>
<dbReference type="SUPFAM" id="SSF140959">
    <property type="entry name" value="Indolic compounds 2,3-dioxygenase-like"/>
    <property type="match status" value="1"/>
</dbReference>
<dbReference type="GO" id="GO:0019442">
    <property type="term" value="P:L-tryptophan catabolic process to acetyl-CoA"/>
    <property type="evidence" value="ECO:0007669"/>
    <property type="project" value="TreeGrafter"/>
</dbReference>
<dbReference type="GO" id="GO:0020037">
    <property type="term" value="F:heme binding"/>
    <property type="evidence" value="ECO:0007669"/>
    <property type="project" value="InterPro"/>
</dbReference>
<keyword evidence="1" id="KW-0223">Dioxygenase</keyword>
<keyword evidence="1" id="KW-0560">Oxidoreductase</keyword>
<dbReference type="RefSeq" id="WP_111255856.1">
    <property type="nucleotide sequence ID" value="NZ_POTW01000040.1"/>
</dbReference>
<proteinExistence type="predicted"/>
<accession>A0A2W2BAS6</accession>
<dbReference type="InterPro" id="IPR004981">
    <property type="entry name" value="Trp_2_3_dOase"/>
</dbReference>
<dbReference type="AlphaFoldDB" id="A0A2W2BAS6"/>
<evidence type="ECO:0000313" key="2">
    <source>
        <dbReference type="Proteomes" id="UP000248764"/>
    </source>
</evidence>
<dbReference type="GO" id="GO:0019441">
    <property type="term" value="P:L-tryptophan catabolic process to kynurenine"/>
    <property type="evidence" value="ECO:0007669"/>
    <property type="project" value="InterPro"/>
</dbReference>
<dbReference type="InterPro" id="IPR037217">
    <property type="entry name" value="Trp/Indoleamine_2_3_dOase-like"/>
</dbReference>
<gene>
    <name evidence="1" type="ORF">C1I92_17075</name>
</gene>
<dbReference type="EMBL" id="POTW01000040">
    <property type="protein sequence ID" value="PZF82340.1"/>
    <property type="molecule type" value="Genomic_DNA"/>
</dbReference>
<dbReference type="PANTHER" id="PTHR10138">
    <property type="entry name" value="TRYPTOPHAN 2,3-DIOXYGENASE"/>
    <property type="match status" value="1"/>
</dbReference>
<dbReference type="GO" id="GO:0004833">
    <property type="term" value="F:L-tryptophan 2,3-dioxygenase activity"/>
    <property type="evidence" value="ECO:0007669"/>
    <property type="project" value="InterPro"/>
</dbReference>
<comment type="caution">
    <text evidence="1">The sequence shown here is derived from an EMBL/GenBank/DDBJ whole genome shotgun (WGS) entry which is preliminary data.</text>
</comment>
<dbReference type="Gene3D" id="1.20.58.480">
    <property type="match status" value="1"/>
</dbReference>
<dbReference type="Proteomes" id="UP000248764">
    <property type="component" value="Unassembled WGS sequence"/>
</dbReference>
<organism evidence="1 2">
    <name type="scientific">Jiangella anatolica</name>
    <dbReference type="NCBI Taxonomy" id="2670374"/>
    <lineage>
        <taxon>Bacteria</taxon>
        <taxon>Bacillati</taxon>
        <taxon>Actinomycetota</taxon>
        <taxon>Actinomycetes</taxon>
        <taxon>Jiangellales</taxon>
        <taxon>Jiangellaceae</taxon>
        <taxon>Jiangella</taxon>
    </lineage>
</organism>
<sequence>MRDSQTQAGGRSAVEDLREILSKPIFNPVLKTWVGDGSHDYEVYLRTKDLLSLQTSAELLTDSDELMFQIVHQAQEVWLKLISHELTEIVGDLDRDRLWEVAARLDRVIRISSCLGDEIRILETLTPDTYQVIRRSLGNGSGQESPGFNSTQTAARYVAEALDRLLERRNLQVTDVYGAESEVELKRICELLVDFDERYQLWLVAHFMLVRRTIGVGRDVKALDGVPARILIGRMTKPLFHPLWRARDEMTLAWSREGGHRPGAERAG</sequence>
<dbReference type="PANTHER" id="PTHR10138:SF0">
    <property type="entry name" value="TRYPTOPHAN 2,3-DIOXYGENASE"/>
    <property type="match status" value="1"/>
</dbReference>
<protein>
    <submittedName>
        <fullName evidence="1">Tryptophan 2,3-dioxygenase</fullName>
    </submittedName>
</protein>